<dbReference type="EnsemblMetazoa" id="Aqu2.1.29591_001">
    <property type="protein sequence ID" value="Aqu2.1.29591_001"/>
    <property type="gene ID" value="Aqu2.1.29591"/>
</dbReference>
<dbReference type="OrthoDB" id="6260718at2759"/>
<name>A0A1X7UPL9_AMPQE</name>
<dbReference type="Pfam" id="PF23055">
    <property type="entry name" value="DUF7041"/>
    <property type="match status" value="1"/>
</dbReference>
<dbReference type="InterPro" id="IPR055469">
    <property type="entry name" value="DUF7041"/>
</dbReference>
<dbReference type="PANTHER" id="PTHR33327:SF3">
    <property type="entry name" value="RNA-DIRECTED DNA POLYMERASE"/>
    <property type="match status" value="1"/>
</dbReference>
<feature type="compositionally biased region" description="Polar residues" evidence="1">
    <location>
        <begin position="87"/>
        <end position="97"/>
    </location>
</feature>
<evidence type="ECO:0000259" key="2">
    <source>
        <dbReference type="Pfam" id="PF23055"/>
    </source>
</evidence>
<organism evidence="3">
    <name type="scientific">Amphimedon queenslandica</name>
    <name type="common">Sponge</name>
    <dbReference type="NCBI Taxonomy" id="400682"/>
    <lineage>
        <taxon>Eukaryota</taxon>
        <taxon>Metazoa</taxon>
        <taxon>Porifera</taxon>
        <taxon>Demospongiae</taxon>
        <taxon>Heteroscleromorpha</taxon>
        <taxon>Haplosclerida</taxon>
        <taxon>Niphatidae</taxon>
        <taxon>Amphimedon</taxon>
    </lineage>
</organism>
<evidence type="ECO:0000313" key="3">
    <source>
        <dbReference type="EnsemblMetazoa" id="Aqu2.1.29591_001"/>
    </source>
</evidence>
<protein>
    <recommendedName>
        <fullName evidence="2">DUF7041 domain-containing protein</fullName>
    </recommendedName>
</protein>
<feature type="region of interest" description="Disordered" evidence="1">
    <location>
        <begin position="73"/>
        <end position="97"/>
    </location>
</feature>
<accession>A0A1X7UPL9</accession>
<dbReference type="AlphaFoldDB" id="A0A1X7UPL9"/>
<proteinExistence type="predicted"/>
<evidence type="ECO:0000256" key="1">
    <source>
        <dbReference type="SAM" id="MobiDB-lite"/>
    </source>
</evidence>
<feature type="domain" description="DUF7041" evidence="2">
    <location>
        <begin position="21"/>
        <end position="96"/>
    </location>
</feature>
<dbReference type="InParanoid" id="A0A1X7UPL9"/>
<dbReference type="PANTHER" id="PTHR33327">
    <property type="entry name" value="ENDONUCLEASE"/>
    <property type="match status" value="1"/>
</dbReference>
<reference evidence="3" key="1">
    <citation type="submission" date="2017-05" db="UniProtKB">
        <authorList>
            <consortium name="EnsemblMetazoa"/>
        </authorList>
    </citation>
    <scope>IDENTIFICATION</scope>
</reference>
<sequence>SHSLSPAPGPTLAVTAVAIKIPPFWPSDQEVWFAQVDAQFATRGITTQKSKFDYDVASLTPITEVRDLILKPPSTDPYNALREQPIKRTTASEQKRP</sequence>